<name>A0A7R6SYT1_9BACT</name>
<protein>
    <recommendedName>
        <fullName evidence="8">DUF2207 domain-containing protein</fullName>
    </recommendedName>
</protein>
<sequence>MKHLFSVLLLCFLALSLFASEEILDYQSDITIGRDNTLLVIESITVRAEGKKIKRGIYREFPTDYVDSMGRRVKVRFKVESVERNGERINYWVERRVNGYRVYMGSKNYYLKPGVYTFRLTYITDRQIGFFKDHDELYWNVTGQGWIFPIKQVTAYVSLPEGCKTDDFLKWTAYTGYRGSREKSFKAYFDTMGRLVFESTRPLSSNEGMTIVVAFRKGIVHEPSAKEKMMFILEDNKNILGGLIGLLIVLLYYLIVWFYVGRDPEKGPIVPQFEPPDNLSPAQVCYIAHMGYSIKCLLAALVNMAIKGVLKIKEEDNIFALKRKSTDTSNLSPEELKLFGSWLAIGGYFKFKQSNYAEIQDGIKGFKKILKNTLEGTYFHSNSKFLIPGIILSLFTLFVIAIYSRIPPVAGFILFWLSFWTFGVVAIWSQFISSLKSRTSIVNIIGLGLVSILFTLGEFGGFFMLTKAASVEAGFIVVALAIVNILFFYLIKAPTRYGRRVMDKIEGLKLYLSMAEDDYIKYKLKFTKDVNTFKWFLPYAIALGVEKKWSEKFEGAIDKAALSEHFEGSRFYAGGFFATNFSSTFASSMSSAISSSSSAPDSSSGFSGGGGAGGGGGGGGGGGF</sequence>
<keyword evidence="3" id="KW-0732">Signal</keyword>
<evidence type="ECO:0000256" key="3">
    <source>
        <dbReference type="SAM" id="SignalP"/>
    </source>
</evidence>
<evidence type="ECO:0000256" key="2">
    <source>
        <dbReference type="SAM" id="Phobius"/>
    </source>
</evidence>
<feature type="transmembrane region" description="Helical" evidence="2">
    <location>
        <begin position="441"/>
        <end position="465"/>
    </location>
</feature>
<keyword evidence="2" id="KW-0472">Membrane</keyword>
<feature type="domain" description="Predicted membrane protein YciQ-like C-terminal" evidence="5">
    <location>
        <begin position="433"/>
        <end position="553"/>
    </location>
</feature>
<evidence type="ECO:0000313" key="7">
    <source>
        <dbReference type="Proteomes" id="UP000595564"/>
    </source>
</evidence>
<dbReference type="KEGG" id="thyd:TTHT_0559"/>
<feature type="signal peptide" evidence="3">
    <location>
        <begin position="1"/>
        <end position="19"/>
    </location>
</feature>
<keyword evidence="2" id="KW-1133">Transmembrane helix</keyword>
<evidence type="ECO:0000256" key="1">
    <source>
        <dbReference type="SAM" id="MobiDB-lite"/>
    </source>
</evidence>
<evidence type="ECO:0000259" key="5">
    <source>
        <dbReference type="Pfam" id="PF20990"/>
    </source>
</evidence>
<organism evidence="6 7">
    <name type="scientific">Thermotomaculum hydrothermale</name>
    <dbReference type="NCBI Taxonomy" id="981385"/>
    <lineage>
        <taxon>Bacteria</taxon>
        <taxon>Pseudomonadati</taxon>
        <taxon>Acidobacteriota</taxon>
        <taxon>Holophagae</taxon>
        <taxon>Thermotomaculales</taxon>
        <taxon>Thermotomaculaceae</taxon>
        <taxon>Thermotomaculum</taxon>
    </lineage>
</organism>
<feature type="transmembrane region" description="Helical" evidence="2">
    <location>
        <begin position="385"/>
        <end position="403"/>
    </location>
</feature>
<dbReference type="InterPro" id="IPR048389">
    <property type="entry name" value="YciQ-like_C"/>
</dbReference>
<feature type="transmembrane region" description="Helical" evidence="2">
    <location>
        <begin position="409"/>
        <end position="429"/>
    </location>
</feature>
<accession>A0A7R6SYT1</accession>
<feature type="transmembrane region" description="Helical" evidence="2">
    <location>
        <begin position="471"/>
        <end position="491"/>
    </location>
</feature>
<gene>
    <name evidence="6" type="ORF">TTHT_0559</name>
</gene>
<proteinExistence type="predicted"/>
<evidence type="ECO:0000313" key="6">
    <source>
        <dbReference type="EMBL" id="BBB32145.1"/>
    </source>
</evidence>
<feature type="transmembrane region" description="Helical" evidence="2">
    <location>
        <begin position="239"/>
        <end position="260"/>
    </location>
</feature>
<keyword evidence="7" id="KW-1185">Reference proteome</keyword>
<feature type="domain" description="Predicted membrane protein YciQ-like C-terminal" evidence="5">
    <location>
        <begin position="272"/>
        <end position="427"/>
    </location>
</feature>
<feature type="domain" description="DUF2207" evidence="4">
    <location>
        <begin position="22"/>
        <end position="215"/>
    </location>
</feature>
<evidence type="ECO:0008006" key="8">
    <source>
        <dbReference type="Google" id="ProtNLM"/>
    </source>
</evidence>
<dbReference type="AlphaFoldDB" id="A0A7R6SYT1"/>
<evidence type="ECO:0000259" key="4">
    <source>
        <dbReference type="Pfam" id="PF09972"/>
    </source>
</evidence>
<feature type="chain" id="PRO_5032507681" description="DUF2207 domain-containing protein" evidence="3">
    <location>
        <begin position="20"/>
        <end position="624"/>
    </location>
</feature>
<dbReference type="EMBL" id="AP017470">
    <property type="protein sequence ID" value="BBB32145.1"/>
    <property type="molecule type" value="Genomic_DNA"/>
</dbReference>
<feature type="region of interest" description="Disordered" evidence="1">
    <location>
        <begin position="604"/>
        <end position="624"/>
    </location>
</feature>
<dbReference type="InterPro" id="IPR018702">
    <property type="entry name" value="DUF2207"/>
</dbReference>
<keyword evidence="2" id="KW-0812">Transmembrane</keyword>
<dbReference type="Proteomes" id="UP000595564">
    <property type="component" value="Chromosome"/>
</dbReference>
<reference evidence="6 7" key="1">
    <citation type="journal article" date="2012" name="Extremophiles">
        <title>Thermotomaculum hydrothermale gen. nov., sp. nov., a novel heterotrophic thermophile within the phylum Acidobacteria from a deep-sea hydrothermal vent chimney in the Southern Okinawa Trough.</title>
        <authorList>
            <person name="Izumi H."/>
            <person name="Nunoura T."/>
            <person name="Miyazaki M."/>
            <person name="Mino S."/>
            <person name="Toki T."/>
            <person name="Takai K."/>
            <person name="Sako Y."/>
            <person name="Sawabe T."/>
            <person name="Nakagawa S."/>
        </authorList>
    </citation>
    <scope>NUCLEOTIDE SEQUENCE [LARGE SCALE GENOMIC DNA]</scope>
    <source>
        <strain evidence="6 7">AC55</strain>
    </source>
</reference>
<dbReference type="Pfam" id="PF09972">
    <property type="entry name" value="DUF2207"/>
    <property type="match status" value="1"/>
</dbReference>
<dbReference type="RefSeq" id="WP_201328486.1">
    <property type="nucleotide sequence ID" value="NZ_AP017470.1"/>
</dbReference>
<feature type="compositionally biased region" description="Gly residues" evidence="1">
    <location>
        <begin position="606"/>
        <end position="624"/>
    </location>
</feature>
<dbReference type="Pfam" id="PF20990">
    <property type="entry name" value="DUF2207_C"/>
    <property type="match status" value="2"/>
</dbReference>